<gene>
    <name evidence="3" type="ORF">J2X04_001548</name>
</gene>
<feature type="region of interest" description="Disordered" evidence="2">
    <location>
        <begin position="276"/>
        <end position="296"/>
    </location>
</feature>
<keyword evidence="4" id="KW-1185">Reference proteome</keyword>
<dbReference type="Proteomes" id="UP001267878">
    <property type="component" value="Unassembled WGS sequence"/>
</dbReference>
<comment type="similarity">
    <text evidence="1">Belongs to the UPF0276 family.</text>
</comment>
<dbReference type="InterPro" id="IPR007801">
    <property type="entry name" value="MbnB/TglH/ChrH"/>
</dbReference>
<dbReference type="NCBIfam" id="NF003818">
    <property type="entry name" value="PRK05409.1"/>
    <property type="match status" value="1"/>
</dbReference>
<accession>A0ABU1VNY9</accession>
<proteinExistence type="inferred from homology"/>
<dbReference type="EMBL" id="JAVDVW010000001">
    <property type="protein sequence ID" value="MDR7099201.1"/>
    <property type="molecule type" value="Genomic_DNA"/>
</dbReference>
<comment type="caution">
    <text evidence="3">The sequence shown here is derived from an EMBL/GenBank/DDBJ whole genome shotgun (WGS) entry which is preliminary data.</text>
</comment>
<dbReference type="HAMAP" id="MF_00697">
    <property type="entry name" value="UPF0276"/>
    <property type="match status" value="1"/>
</dbReference>
<organism evidence="3 4">
    <name type="scientific">Agrilutibacter niabensis</name>
    <dbReference type="NCBI Taxonomy" id="380628"/>
    <lineage>
        <taxon>Bacteria</taxon>
        <taxon>Pseudomonadati</taxon>
        <taxon>Pseudomonadota</taxon>
        <taxon>Gammaproteobacteria</taxon>
        <taxon>Lysobacterales</taxon>
        <taxon>Lysobacteraceae</taxon>
        <taxon>Agrilutibacter</taxon>
    </lineage>
</organism>
<sequence length="296" mass="32834">MQPLAPQSTGLGLRRALLDELQSAPAGDFDFLECAPENWIGVGGKFGDALETLAAKHPLVCHGLSLSLGGFAPLDETFLGRVRRFLARHDVTLYSEHLSYCADDGQLYDLLPIPFTEEAVHFVAARIRQAQDILGRRIAVENVSYYAAPHQAMREIDFINAVLAEADCDLLLDVNNIHVNAINHRYDAHEFLSRLPGERIAYIHVAGHYDEAEDLKVDTHGAPVKDAVWQLLGAAYAQFGLRPTLLERDFNIPPYAELVAELDTIRSVMRGSAMRRSAMSDNDAPARSTHTRHVRS</sequence>
<reference evidence="3 4" key="1">
    <citation type="submission" date="2023-07" db="EMBL/GenBank/DDBJ databases">
        <title>Sorghum-associated microbial communities from plants grown in Nebraska, USA.</title>
        <authorList>
            <person name="Schachtman D."/>
        </authorList>
    </citation>
    <scope>NUCLEOTIDE SEQUENCE [LARGE SCALE GENOMIC DNA]</scope>
    <source>
        <strain evidence="3 4">BE187</strain>
    </source>
</reference>
<name>A0ABU1VNY9_9GAMM</name>
<dbReference type="PANTHER" id="PTHR42194">
    <property type="entry name" value="UPF0276 PROTEIN HI_1600"/>
    <property type="match status" value="1"/>
</dbReference>
<dbReference type="InterPro" id="IPR036237">
    <property type="entry name" value="Xyl_isomerase-like_sf"/>
</dbReference>
<evidence type="ECO:0000313" key="4">
    <source>
        <dbReference type="Proteomes" id="UP001267878"/>
    </source>
</evidence>
<dbReference type="PANTHER" id="PTHR42194:SF1">
    <property type="entry name" value="UPF0276 PROTEIN HI_1600"/>
    <property type="match status" value="1"/>
</dbReference>
<dbReference type="Pfam" id="PF05114">
    <property type="entry name" value="MbnB_TglH_ChrH"/>
    <property type="match status" value="1"/>
</dbReference>
<dbReference type="Gene3D" id="3.20.20.150">
    <property type="entry name" value="Divalent-metal-dependent TIM barrel enzymes"/>
    <property type="match status" value="1"/>
</dbReference>
<dbReference type="RefSeq" id="WP_310053393.1">
    <property type="nucleotide sequence ID" value="NZ_JAVDVW010000001.1"/>
</dbReference>
<evidence type="ECO:0000256" key="2">
    <source>
        <dbReference type="SAM" id="MobiDB-lite"/>
    </source>
</evidence>
<evidence type="ECO:0000256" key="1">
    <source>
        <dbReference type="HAMAP-Rule" id="MF_00697"/>
    </source>
</evidence>
<protein>
    <recommendedName>
        <fullName evidence="1">UPF0276 protein J2X04_001548</fullName>
    </recommendedName>
</protein>
<evidence type="ECO:0000313" key="3">
    <source>
        <dbReference type="EMBL" id="MDR7099201.1"/>
    </source>
</evidence>
<dbReference type="SUPFAM" id="SSF51658">
    <property type="entry name" value="Xylose isomerase-like"/>
    <property type="match status" value="1"/>
</dbReference>